<organism evidence="4">
    <name type="scientific">Gongylonema pulchrum</name>
    <dbReference type="NCBI Taxonomy" id="637853"/>
    <lineage>
        <taxon>Eukaryota</taxon>
        <taxon>Metazoa</taxon>
        <taxon>Ecdysozoa</taxon>
        <taxon>Nematoda</taxon>
        <taxon>Chromadorea</taxon>
        <taxon>Rhabditida</taxon>
        <taxon>Spirurina</taxon>
        <taxon>Spiruromorpha</taxon>
        <taxon>Spiruroidea</taxon>
        <taxon>Gongylonematidae</taxon>
        <taxon>Gongylonema</taxon>
    </lineage>
</organism>
<feature type="signal peptide" evidence="1">
    <location>
        <begin position="1"/>
        <end position="19"/>
    </location>
</feature>
<reference evidence="4" key="1">
    <citation type="submission" date="2016-06" db="UniProtKB">
        <authorList>
            <consortium name="WormBaseParasite"/>
        </authorList>
    </citation>
    <scope>IDENTIFICATION</scope>
</reference>
<dbReference type="EMBL" id="UYRT01096786">
    <property type="protein sequence ID" value="VDN40972.1"/>
    <property type="molecule type" value="Genomic_DNA"/>
</dbReference>
<name>A0A183EQ53_9BILA</name>
<dbReference type="AlphaFoldDB" id="A0A183EQ53"/>
<evidence type="ECO:0000313" key="4">
    <source>
        <dbReference type="WBParaSite" id="GPUH_0002312201-mRNA-1"/>
    </source>
</evidence>
<evidence type="ECO:0000313" key="3">
    <source>
        <dbReference type="Proteomes" id="UP000271098"/>
    </source>
</evidence>
<dbReference type="Proteomes" id="UP000271098">
    <property type="component" value="Unassembled WGS sequence"/>
</dbReference>
<gene>
    <name evidence="2" type="ORF">GPUH_LOCUS23094</name>
</gene>
<evidence type="ECO:0000313" key="2">
    <source>
        <dbReference type="EMBL" id="VDN40972.1"/>
    </source>
</evidence>
<keyword evidence="1" id="KW-0732">Signal</keyword>
<proteinExistence type="predicted"/>
<evidence type="ECO:0000256" key="1">
    <source>
        <dbReference type="SAM" id="SignalP"/>
    </source>
</evidence>
<keyword evidence="3" id="KW-1185">Reference proteome</keyword>
<sequence>MMKFHILLLCLLFGSSALAQGDNQNHPESLLEKWHDSLKAAIECLEGRVELQELSIQMRQRLEEIMQSFEVIVLLLILLVLHAPKHTLL</sequence>
<reference evidence="2 3" key="2">
    <citation type="submission" date="2018-11" db="EMBL/GenBank/DDBJ databases">
        <authorList>
            <consortium name="Pathogen Informatics"/>
        </authorList>
    </citation>
    <scope>NUCLEOTIDE SEQUENCE [LARGE SCALE GENOMIC DNA]</scope>
</reference>
<feature type="chain" id="PRO_5043139233" evidence="1">
    <location>
        <begin position="20"/>
        <end position="89"/>
    </location>
</feature>
<accession>A0A183EQ53</accession>
<dbReference type="WBParaSite" id="GPUH_0002312201-mRNA-1">
    <property type="protein sequence ID" value="GPUH_0002312201-mRNA-1"/>
    <property type="gene ID" value="GPUH_0002312201"/>
</dbReference>
<protein>
    <submittedName>
        <fullName evidence="4">Secreted protein</fullName>
    </submittedName>
</protein>